<dbReference type="InterPro" id="IPR001636">
    <property type="entry name" value="SAICAR_synth"/>
</dbReference>
<comment type="caution">
    <text evidence="13">The sequence shown here is derived from an EMBL/GenBank/DDBJ whole genome shotgun (WGS) entry which is preliminary data.</text>
</comment>
<dbReference type="GO" id="GO:0005524">
    <property type="term" value="F:ATP binding"/>
    <property type="evidence" value="ECO:0007669"/>
    <property type="project" value="UniProtKB-KW"/>
</dbReference>
<feature type="domain" description="SAICAR synthetase/ADE2 N-terminal" evidence="12">
    <location>
        <begin position="6"/>
        <end position="232"/>
    </location>
</feature>
<evidence type="ECO:0000256" key="11">
    <source>
        <dbReference type="HAMAP-Rule" id="MF_00137"/>
    </source>
</evidence>
<evidence type="ECO:0000256" key="4">
    <source>
        <dbReference type="ARBA" id="ARBA00016460"/>
    </source>
</evidence>
<dbReference type="InterPro" id="IPR033934">
    <property type="entry name" value="SAICAR_synt_PurC"/>
</dbReference>
<evidence type="ECO:0000256" key="1">
    <source>
        <dbReference type="ARBA" id="ARBA00004672"/>
    </source>
</evidence>
<dbReference type="GO" id="GO:0006189">
    <property type="term" value="P:'de novo' IMP biosynthetic process"/>
    <property type="evidence" value="ECO:0007669"/>
    <property type="project" value="UniProtKB-UniRule"/>
</dbReference>
<dbReference type="FunFam" id="3.30.470.20:FF:000006">
    <property type="entry name" value="Phosphoribosylaminoimidazole-succinocarboxamide synthase"/>
    <property type="match status" value="1"/>
</dbReference>
<comment type="pathway">
    <text evidence="1 11">Purine metabolism; IMP biosynthesis via de novo pathway; 5-amino-1-(5-phospho-D-ribosyl)imidazole-4-carboxamide from 5-amino-1-(5-phospho-D-ribosyl)imidazole-4-carboxylate: step 1/2.</text>
</comment>
<reference evidence="13" key="1">
    <citation type="submission" date="2021-04" db="EMBL/GenBank/DDBJ databases">
        <title>Genome seq and assembly of Bacillus sp.</title>
        <authorList>
            <person name="Chhetri G."/>
        </authorList>
    </citation>
    <scope>NUCLEOTIDE SEQUENCE</scope>
    <source>
        <strain evidence="13">RG28</strain>
    </source>
</reference>
<evidence type="ECO:0000313" key="14">
    <source>
        <dbReference type="Proteomes" id="UP000682134"/>
    </source>
</evidence>
<comment type="similarity">
    <text evidence="2 11">Belongs to the SAICAR synthetase family.</text>
</comment>
<accession>A0A940NR23</accession>
<evidence type="ECO:0000256" key="7">
    <source>
        <dbReference type="ARBA" id="ARBA00022755"/>
    </source>
</evidence>
<dbReference type="Gene3D" id="3.30.200.20">
    <property type="entry name" value="Phosphorylase Kinase, domain 1"/>
    <property type="match status" value="1"/>
</dbReference>
<dbReference type="PROSITE" id="PS01058">
    <property type="entry name" value="SAICAR_SYNTHETASE_2"/>
    <property type="match status" value="1"/>
</dbReference>
<sequence length="240" mass="27052">MNEQVLLYEGKAKRIYATDNPEIVRVVYKNSATAFNGEKKAEIAGKGRLNNEITSLLFKKLMDAGISTHFVEKTSELEQLVKRVSIIPLEVVVRNIIAGSLSKRMGLEEGTLLAKPIVEFYYKRDDLGDPIVNEDHISALSLASTEELQQIKQLALRVNDELVALFNECNVRLVDFKLEFGKLEDGTILLADEISPDTCRLWDKDTNAKFDKDVFRRDLGNLTDGYEEILKRLGGLLCSK</sequence>
<dbReference type="InterPro" id="IPR050089">
    <property type="entry name" value="SAICAR_synthetase"/>
</dbReference>
<evidence type="ECO:0000256" key="6">
    <source>
        <dbReference type="ARBA" id="ARBA00022741"/>
    </source>
</evidence>
<dbReference type="Pfam" id="PF01259">
    <property type="entry name" value="SAICAR_synt"/>
    <property type="match status" value="1"/>
</dbReference>
<dbReference type="GO" id="GO:0009236">
    <property type="term" value="P:cobalamin biosynthetic process"/>
    <property type="evidence" value="ECO:0007669"/>
    <property type="project" value="InterPro"/>
</dbReference>
<dbReference type="CDD" id="cd01415">
    <property type="entry name" value="SAICAR_synt_PurC"/>
    <property type="match status" value="1"/>
</dbReference>
<dbReference type="Gene3D" id="3.30.470.20">
    <property type="entry name" value="ATP-grasp fold, B domain"/>
    <property type="match status" value="1"/>
</dbReference>
<name>A0A940NR23_9BACI</name>
<keyword evidence="6 11" id="KW-0547">Nucleotide-binding</keyword>
<dbReference type="PROSITE" id="PS01057">
    <property type="entry name" value="SAICAR_SYNTHETASE_1"/>
    <property type="match status" value="1"/>
</dbReference>
<evidence type="ECO:0000256" key="3">
    <source>
        <dbReference type="ARBA" id="ARBA00012217"/>
    </source>
</evidence>
<gene>
    <name evidence="11" type="primary">purC</name>
    <name evidence="13" type="ORF">J5Y03_12500</name>
</gene>
<proteinExistence type="inferred from homology"/>
<dbReference type="PANTHER" id="PTHR43599:SF3">
    <property type="entry name" value="SI:DKEY-6E2.2"/>
    <property type="match status" value="1"/>
</dbReference>
<dbReference type="SUPFAM" id="SSF56104">
    <property type="entry name" value="SAICAR synthase-like"/>
    <property type="match status" value="1"/>
</dbReference>
<comment type="catalytic activity">
    <reaction evidence="10 11">
        <text>5-amino-1-(5-phospho-D-ribosyl)imidazole-4-carboxylate + L-aspartate + ATP = (2S)-2-[5-amino-1-(5-phospho-beta-D-ribosyl)imidazole-4-carboxamido]succinate + ADP + phosphate + 2 H(+)</text>
        <dbReference type="Rhea" id="RHEA:22628"/>
        <dbReference type="ChEBI" id="CHEBI:15378"/>
        <dbReference type="ChEBI" id="CHEBI:29991"/>
        <dbReference type="ChEBI" id="CHEBI:30616"/>
        <dbReference type="ChEBI" id="CHEBI:43474"/>
        <dbReference type="ChEBI" id="CHEBI:58443"/>
        <dbReference type="ChEBI" id="CHEBI:77657"/>
        <dbReference type="ChEBI" id="CHEBI:456216"/>
        <dbReference type="EC" id="6.3.2.6"/>
    </reaction>
</comment>
<keyword evidence="5 11" id="KW-0436">Ligase</keyword>
<dbReference type="PANTHER" id="PTHR43599">
    <property type="entry name" value="MULTIFUNCTIONAL PROTEIN ADE2"/>
    <property type="match status" value="1"/>
</dbReference>
<dbReference type="RefSeq" id="WP_209406150.1">
    <property type="nucleotide sequence ID" value="NZ_JAGIYQ010000008.1"/>
</dbReference>
<organism evidence="13 14">
    <name type="scientific">Gottfriedia endophytica</name>
    <dbReference type="NCBI Taxonomy" id="2820819"/>
    <lineage>
        <taxon>Bacteria</taxon>
        <taxon>Bacillati</taxon>
        <taxon>Bacillota</taxon>
        <taxon>Bacilli</taxon>
        <taxon>Bacillales</taxon>
        <taxon>Bacillaceae</taxon>
        <taxon>Gottfriedia</taxon>
    </lineage>
</organism>
<keyword evidence="8 11" id="KW-0067">ATP-binding</keyword>
<evidence type="ECO:0000256" key="5">
    <source>
        <dbReference type="ARBA" id="ARBA00022598"/>
    </source>
</evidence>
<evidence type="ECO:0000256" key="8">
    <source>
        <dbReference type="ARBA" id="ARBA00022840"/>
    </source>
</evidence>
<dbReference type="EC" id="6.3.2.6" evidence="3 11"/>
<keyword evidence="14" id="KW-1185">Reference proteome</keyword>
<dbReference type="Proteomes" id="UP000682134">
    <property type="component" value="Unassembled WGS sequence"/>
</dbReference>
<evidence type="ECO:0000259" key="12">
    <source>
        <dbReference type="Pfam" id="PF01259"/>
    </source>
</evidence>
<evidence type="ECO:0000256" key="10">
    <source>
        <dbReference type="ARBA" id="ARBA00048475"/>
    </source>
</evidence>
<dbReference type="HAMAP" id="MF_00137">
    <property type="entry name" value="SAICAR_synth"/>
    <property type="match status" value="1"/>
</dbReference>
<dbReference type="AlphaFoldDB" id="A0A940NR23"/>
<evidence type="ECO:0000313" key="13">
    <source>
        <dbReference type="EMBL" id="MBP0725993.1"/>
    </source>
</evidence>
<protein>
    <recommendedName>
        <fullName evidence="4 11">Phosphoribosylaminoimidazole-succinocarboxamide synthase</fullName>
        <ecNumber evidence="3 11">6.3.2.6</ecNumber>
    </recommendedName>
    <alternativeName>
        <fullName evidence="9 11">SAICAR synthetase</fullName>
    </alternativeName>
</protein>
<dbReference type="EMBL" id="JAGIYQ010000008">
    <property type="protein sequence ID" value="MBP0725993.1"/>
    <property type="molecule type" value="Genomic_DNA"/>
</dbReference>
<dbReference type="NCBIfam" id="TIGR00081">
    <property type="entry name" value="purC"/>
    <property type="match status" value="1"/>
</dbReference>
<keyword evidence="7 11" id="KW-0658">Purine biosynthesis</keyword>
<evidence type="ECO:0000256" key="9">
    <source>
        <dbReference type="ARBA" id="ARBA00030409"/>
    </source>
</evidence>
<dbReference type="FunFam" id="3.30.200.20:FF:000189">
    <property type="entry name" value="Phosphoribosylaminoimidazole-succinocarboxamide synthase"/>
    <property type="match status" value="1"/>
</dbReference>
<dbReference type="InterPro" id="IPR018236">
    <property type="entry name" value="SAICAR_synthetase_CS"/>
</dbReference>
<evidence type="ECO:0000256" key="2">
    <source>
        <dbReference type="ARBA" id="ARBA00010190"/>
    </source>
</evidence>
<dbReference type="GO" id="GO:0004639">
    <property type="term" value="F:phosphoribosylaminoimidazolesuccinocarboxamide synthase activity"/>
    <property type="evidence" value="ECO:0007669"/>
    <property type="project" value="UniProtKB-UniRule"/>
</dbReference>
<dbReference type="InterPro" id="IPR028923">
    <property type="entry name" value="SAICAR_synt/ADE2_N"/>
</dbReference>